<comment type="pathway">
    <text evidence="1">Carbohydrate biosynthesis; gluconeogenesis.</text>
</comment>
<dbReference type="RefSeq" id="WP_206582058.1">
    <property type="nucleotide sequence ID" value="NZ_JAFJZZ010000002.1"/>
</dbReference>
<gene>
    <name evidence="8" type="ORF">JYB65_07635</name>
</gene>
<keyword evidence="6" id="KW-0456">Lyase</keyword>
<keyword evidence="5" id="KW-0067">ATP-binding</keyword>
<proteinExistence type="inferred from homology"/>
<dbReference type="SUPFAM" id="SSF53795">
    <property type="entry name" value="PEP carboxykinase-like"/>
    <property type="match status" value="1"/>
</dbReference>
<dbReference type="Gene3D" id="3.90.228.20">
    <property type="match status" value="1"/>
</dbReference>
<protein>
    <recommendedName>
        <fullName evidence="3">phosphoenolpyruvate carboxykinase (ATP)</fullName>
        <ecNumber evidence="3">4.1.1.49</ecNumber>
    </recommendedName>
</protein>
<dbReference type="InterPro" id="IPR001272">
    <property type="entry name" value="PEP_carboxykinase_ATP"/>
</dbReference>
<evidence type="ECO:0000256" key="6">
    <source>
        <dbReference type="ARBA" id="ARBA00023239"/>
    </source>
</evidence>
<dbReference type="EC" id="4.1.1.49" evidence="3"/>
<evidence type="ECO:0000256" key="5">
    <source>
        <dbReference type="ARBA" id="ARBA00022840"/>
    </source>
</evidence>
<evidence type="ECO:0000256" key="1">
    <source>
        <dbReference type="ARBA" id="ARBA00004742"/>
    </source>
</evidence>
<reference evidence="8" key="1">
    <citation type="submission" date="2021-02" db="EMBL/GenBank/DDBJ databases">
        <title>Abyssanaerobacter marinus gen.nov., sp., nov, anaerobic bacterium isolated from the Onnuri vent field of Indian Ocean and suggestion of Mogibacteriaceae fam. nov., and proposal of reclassification of ambiguous this family's genus member.</title>
        <authorList>
            <person name="Kim Y.J."/>
            <person name="Yang J.-A."/>
        </authorList>
    </citation>
    <scope>NUCLEOTIDE SEQUENCE</scope>
    <source>
        <strain evidence="8">DSM 2634</strain>
    </source>
</reference>
<organism evidence="8 9">
    <name type="scientific">Clostridium aminobutyricum</name>
    <dbReference type="NCBI Taxonomy" id="33953"/>
    <lineage>
        <taxon>Bacteria</taxon>
        <taxon>Bacillati</taxon>
        <taxon>Bacillota</taxon>
        <taxon>Clostridia</taxon>
        <taxon>Eubacteriales</taxon>
        <taxon>Clostridiaceae</taxon>
        <taxon>Clostridium</taxon>
    </lineage>
</organism>
<dbReference type="Proteomes" id="UP000664545">
    <property type="component" value="Unassembled WGS sequence"/>
</dbReference>
<evidence type="ECO:0000256" key="2">
    <source>
        <dbReference type="ARBA" id="ARBA00006052"/>
    </source>
</evidence>
<keyword evidence="4" id="KW-0547">Nucleotide-binding</keyword>
<dbReference type="InterPro" id="IPR013035">
    <property type="entry name" value="PEP_carboxykinase_C"/>
</dbReference>
<dbReference type="Pfam" id="PF01293">
    <property type="entry name" value="PEPCK_ATP"/>
    <property type="match status" value="1"/>
</dbReference>
<keyword evidence="9" id="KW-1185">Reference proteome</keyword>
<evidence type="ECO:0000256" key="7">
    <source>
        <dbReference type="ARBA" id="ARBA00047371"/>
    </source>
</evidence>
<dbReference type="EMBL" id="JAFJZZ010000002">
    <property type="protein sequence ID" value="MBN7773230.1"/>
    <property type="molecule type" value="Genomic_DNA"/>
</dbReference>
<evidence type="ECO:0000313" key="8">
    <source>
        <dbReference type="EMBL" id="MBN7773230.1"/>
    </source>
</evidence>
<evidence type="ECO:0000313" key="9">
    <source>
        <dbReference type="Proteomes" id="UP000664545"/>
    </source>
</evidence>
<dbReference type="InterPro" id="IPR008210">
    <property type="entry name" value="PEP_carboxykinase_N"/>
</dbReference>
<comment type="caution">
    <text evidence="8">The sequence shown here is derived from an EMBL/GenBank/DDBJ whole genome shotgun (WGS) entry which is preliminary data.</text>
</comment>
<accession>A0A939IGF7</accession>
<comment type="similarity">
    <text evidence="2">Belongs to the phosphoenolpyruvate carboxykinase (ATP) family.</text>
</comment>
<name>A0A939IGF7_CLOAM</name>
<dbReference type="GO" id="GO:0004612">
    <property type="term" value="F:phosphoenolpyruvate carboxykinase (ATP) activity"/>
    <property type="evidence" value="ECO:0007669"/>
    <property type="project" value="UniProtKB-EC"/>
</dbReference>
<dbReference type="GO" id="GO:0006094">
    <property type="term" value="P:gluconeogenesis"/>
    <property type="evidence" value="ECO:0007669"/>
    <property type="project" value="InterPro"/>
</dbReference>
<sequence length="551" mass="62218">MSTIANFSRERIDKENKAFSMSRTTIETAFYGNNVERVLDLQLAYEMARKSAGTIETDMPIFFPEKIGLPEGAKILLFNDGETVGRFAGARVILGEEGVDEVEIAKVLREAVYNTRYKKMYHTESYIGLDKDFMVRAHLLVPEKYENTLLNWLLNFQYKNAEYNDMYKSSKPIGEEADIYILSDPDYVHPKFPNGLAYFDPEHNCACLLGMRYFGEHKKGTLTLAWSIANRNGYASCHGGLKRCLKEDGEAHVLGVFGLSGSGKSTLTHAKHDGKYDVTVLHDDAYIISSENGSTVALEPSYFDKTSDYPLTSKDNQYLVTVQNCGATIDDKGKLVIVTEDMRNGNGRAIKSKLWAENRVDKMNEPINTIVWLMKDHTLPPVIKIENPVLASVMGACLATKRTSAERLAEGVDVNALVFEPYANPFRTYPLRNDYEKFKALFQDKGVANYIINTGHFMDKKIPKEVTIDIIEKIIDETAEFKNFGIVSELKTMDVEGFIPDFSDKKYVKELVLGMIGRMNYVESLKRYKGGRDELPQEAKDAIEALVDKIK</sequence>
<evidence type="ECO:0000256" key="4">
    <source>
        <dbReference type="ARBA" id="ARBA00022741"/>
    </source>
</evidence>
<dbReference type="GO" id="GO:0005524">
    <property type="term" value="F:ATP binding"/>
    <property type="evidence" value="ECO:0007669"/>
    <property type="project" value="UniProtKB-KW"/>
</dbReference>
<evidence type="ECO:0000256" key="3">
    <source>
        <dbReference type="ARBA" id="ARBA00012363"/>
    </source>
</evidence>
<comment type="catalytic activity">
    <reaction evidence="7">
        <text>oxaloacetate + ATP = phosphoenolpyruvate + ADP + CO2</text>
        <dbReference type="Rhea" id="RHEA:18617"/>
        <dbReference type="ChEBI" id="CHEBI:16452"/>
        <dbReference type="ChEBI" id="CHEBI:16526"/>
        <dbReference type="ChEBI" id="CHEBI:30616"/>
        <dbReference type="ChEBI" id="CHEBI:58702"/>
        <dbReference type="ChEBI" id="CHEBI:456216"/>
        <dbReference type="EC" id="4.1.1.49"/>
    </reaction>
</comment>
<dbReference type="SUPFAM" id="SSF68923">
    <property type="entry name" value="PEP carboxykinase N-terminal domain"/>
    <property type="match status" value="1"/>
</dbReference>
<dbReference type="AlphaFoldDB" id="A0A939IGF7"/>